<sequence length="434" mass="47716">MSYRLYVRPRPPFADLDANPEAQLYNWVLVDASGDAQARGTADSRDTIEQTLTQNDLENVLLVGLIPGDEALFCVADIPAKQTRFVHQALPYAVEEQVAQDIESVHLALGNRTEKGFRVAAIDHGQMAEWVVMFSGWNHLKLDAIYPDSSLLPLTEGGWSVCLDGDSAMLSSDQGEWLSVHARNLAMFAQTLALPPSDEVVAEVPVTVYGTEQEFEHQQADLSELKSSGRLVVREETLELMPLELLAHSHHHHLCQPINLCQGAYSIRTGKSSALGAWKPLVAVACVWFVIQIGVEVGMGFYYQQQADDIQEQAMAVYREAFPGDARTHSGNVRRVVEGQLRQLQAEGPNAGFLTLMKYTGEQYSKIPDSRAVTFNSVNYSQNRGELVVDVRADSYDKLSTLRNGLTSRGLEAKIGSVVNESNGARGRLTVSGG</sequence>
<dbReference type="PIRSF" id="PIRSF015761">
    <property type="entry name" value="Protein_L"/>
    <property type="match status" value="1"/>
</dbReference>
<dbReference type="GO" id="GO:0015628">
    <property type="term" value="P:protein secretion by the type II secretion system"/>
    <property type="evidence" value="ECO:0007669"/>
    <property type="project" value="InterPro"/>
</dbReference>
<evidence type="ECO:0000256" key="1">
    <source>
        <dbReference type="ARBA" id="ARBA00004377"/>
    </source>
</evidence>
<comment type="similarity">
    <text evidence="2 10">Belongs to the GSP L family.</text>
</comment>
<keyword evidence="9" id="KW-0472">Membrane</keyword>
<evidence type="ECO:0000256" key="5">
    <source>
        <dbReference type="ARBA" id="ARBA00022519"/>
    </source>
</evidence>
<protein>
    <recommendedName>
        <fullName evidence="10">Type II secretion system protein L</fullName>
        <shortName evidence="10">T2SS protein L</shortName>
    </recommendedName>
</protein>
<comment type="function">
    <text evidence="10">Inner membrane component of the type II secretion system required for the energy-dependent secretion of extracellular factors such as proteases and toxins from the periplasm.</text>
</comment>
<dbReference type="InterPro" id="IPR024230">
    <property type="entry name" value="GspL_cyto_dom"/>
</dbReference>
<comment type="subcellular location">
    <subcellularLocation>
        <location evidence="1">Cell inner membrane</location>
        <topology evidence="1">Single-pass membrane protein</topology>
    </subcellularLocation>
</comment>
<evidence type="ECO:0000256" key="7">
    <source>
        <dbReference type="ARBA" id="ARBA00022927"/>
    </source>
</evidence>
<keyword evidence="4" id="KW-1003">Cell membrane</keyword>
<evidence type="ECO:0000259" key="11">
    <source>
        <dbReference type="Pfam" id="PF05134"/>
    </source>
</evidence>
<dbReference type="Pfam" id="PF12693">
    <property type="entry name" value="GspL_C"/>
    <property type="match status" value="1"/>
</dbReference>
<evidence type="ECO:0000259" key="12">
    <source>
        <dbReference type="Pfam" id="PF12693"/>
    </source>
</evidence>
<dbReference type="NCBIfam" id="TIGR01709">
    <property type="entry name" value="typeII_sec_gspL"/>
    <property type="match status" value="1"/>
</dbReference>
<dbReference type="InterPro" id="IPR007812">
    <property type="entry name" value="T2SS_protein-GspL"/>
</dbReference>
<reference evidence="13 14" key="1">
    <citation type="submission" date="2017-04" db="EMBL/GenBank/DDBJ databases">
        <title>Genome Sequence of Marinobacter salarius strain SMR5 Isolated from a culture of the Diatom Skeletonema marinoi.</title>
        <authorList>
            <person name="Topel M."/>
            <person name="Pinder M.I.M."/>
            <person name="Johansson O.N."/>
            <person name="Kourtchenko O."/>
            <person name="Godhe A."/>
            <person name="Clarke A.K."/>
        </authorList>
    </citation>
    <scope>NUCLEOTIDE SEQUENCE [LARGE SCALE GENOMIC DNA]</scope>
    <source>
        <strain evidence="13 14">SMR5</strain>
    </source>
</reference>
<dbReference type="EMBL" id="CP020931">
    <property type="protein sequence ID" value="ARM84352.1"/>
    <property type="molecule type" value="Genomic_DNA"/>
</dbReference>
<proteinExistence type="inferred from homology"/>
<dbReference type="GO" id="GO:0015627">
    <property type="term" value="C:type II protein secretion system complex"/>
    <property type="evidence" value="ECO:0007669"/>
    <property type="project" value="InterPro"/>
</dbReference>
<organism evidence="13 14">
    <name type="scientific">Marinobacter salarius</name>
    <dbReference type="NCBI Taxonomy" id="1420917"/>
    <lineage>
        <taxon>Bacteria</taxon>
        <taxon>Pseudomonadati</taxon>
        <taxon>Pseudomonadota</taxon>
        <taxon>Gammaproteobacteria</taxon>
        <taxon>Pseudomonadales</taxon>
        <taxon>Marinobacteraceae</taxon>
        <taxon>Marinobacter</taxon>
    </lineage>
</organism>
<dbReference type="AlphaFoldDB" id="A0A1W6KAK6"/>
<dbReference type="GO" id="GO:0005886">
    <property type="term" value="C:plasma membrane"/>
    <property type="evidence" value="ECO:0007669"/>
    <property type="project" value="UniProtKB-SubCell"/>
</dbReference>
<evidence type="ECO:0000256" key="4">
    <source>
        <dbReference type="ARBA" id="ARBA00022475"/>
    </source>
</evidence>
<dbReference type="Pfam" id="PF05134">
    <property type="entry name" value="T2SSL"/>
    <property type="match status" value="1"/>
</dbReference>
<keyword evidence="7 10" id="KW-0653">Protein transport</keyword>
<dbReference type="SUPFAM" id="SSF53067">
    <property type="entry name" value="Actin-like ATPase domain"/>
    <property type="match status" value="1"/>
</dbReference>
<evidence type="ECO:0000256" key="9">
    <source>
        <dbReference type="ARBA" id="ARBA00023136"/>
    </source>
</evidence>
<keyword evidence="6" id="KW-0812">Transmembrane</keyword>
<dbReference type="CDD" id="cd24017">
    <property type="entry name" value="ASKHA_T2SSL_N"/>
    <property type="match status" value="1"/>
</dbReference>
<name>A0A1W6KAK6_9GAMM</name>
<dbReference type="InterPro" id="IPR043129">
    <property type="entry name" value="ATPase_NBD"/>
</dbReference>
<dbReference type="Gene3D" id="3.30.420.370">
    <property type="match status" value="1"/>
</dbReference>
<keyword evidence="5" id="KW-0997">Cell inner membrane</keyword>
<dbReference type="Gene3D" id="3.30.420.380">
    <property type="match status" value="1"/>
</dbReference>
<evidence type="ECO:0000313" key="13">
    <source>
        <dbReference type="EMBL" id="ARM84352.1"/>
    </source>
</evidence>
<accession>A0A1W6KAK6</accession>
<evidence type="ECO:0000256" key="2">
    <source>
        <dbReference type="ARBA" id="ARBA00005318"/>
    </source>
</evidence>
<dbReference type="Proteomes" id="UP000193100">
    <property type="component" value="Chromosome"/>
</dbReference>
<evidence type="ECO:0000256" key="6">
    <source>
        <dbReference type="ARBA" id="ARBA00022692"/>
    </source>
</evidence>
<dbReference type="RefSeq" id="WP_085680762.1">
    <property type="nucleotide sequence ID" value="NZ_CP020931.1"/>
</dbReference>
<evidence type="ECO:0000256" key="10">
    <source>
        <dbReference type="PIRNR" id="PIRNR015761"/>
    </source>
</evidence>
<dbReference type="Gene3D" id="3.30.1360.100">
    <property type="entry name" value="General secretion pathway protein M, EpsM"/>
    <property type="match status" value="1"/>
</dbReference>
<feature type="domain" description="GspL cytoplasmic actin-ATPase-like" evidence="11">
    <location>
        <begin position="51"/>
        <end position="224"/>
    </location>
</feature>
<dbReference type="GeneID" id="77256223"/>
<dbReference type="InterPro" id="IPR025691">
    <property type="entry name" value="GspL_pp_dom"/>
</dbReference>
<dbReference type="GO" id="GO:0009276">
    <property type="term" value="C:Gram-negative-bacterium-type cell wall"/>
    <property type="evidence" value="ECO:0007669"/>
    <property type="project" value="InterPro"/>
</dbReference>
<evidence type="ECO:0000256" key="3">
    <source>
        <dbReference type="ARBA" id="ARBA00022448"/>
    </source>
</evidence>
<keyword evidence="3 10" id="KW-0813">Transport</keyword>
<evidence type="ECO:0000313" key="14">
    <source>
        <dbReference type="Proteomes" id="UP000193100"/>
    </source>
</evidence>
<feature type="domain" description="GspL periplasmic" evidence="12">
    <location>
        <begin position="273"/>
        <end position="431"/>
    </location>
</feature>
<keyword evidence="8" id="KW-1133">Transmembrane helix</keyword>
<gene>
    <name evidence="13" type="primary">epsL</name>
    <name evidence="13" type="ORF">MARSALSMR5_02279</name>
</gene>
<evidence type="ECO:0000256" key="8">
    <source>
        <dbReference type="ARBA" id="ARBA00022989"/>
    </source>
</evidence>